<evidence type="ECO:0000256" key="5">
    <source>
        <dbReference type="SAM" id="MobiDB-lite"/>
    </source>
</evidence>
<comment type="caution">
    <text evidence="7">The sequence shown here is derived from an EMBL/GenBank/DDBJ whole genome shotgun (WGS) entry which is preliminary data.</text>
</comment>
<keyword evidence="8" id="KW-1185">Reference proteome</keyword>
<dbReference type="PANTHER" id="PTHR46855">
    <property type="entry name" value="OSJNBB0038F03.10 PROTEIN"/>
    <property type="match status" value="1"/>
</dbReference>
<dbReference type="CDD" id="cd00202">
    <property type="entry name" value="ZnF_GATA"/>
    <property type="match status" value="1"/>
</dbReference>
<dbReference type="InterPro" id="IPR013088">
    <property type="entry name" value="Znf_NHR/GATA"/>
</dbReference>
<keyword evidence="4" id="KW-0862">Zinc</keyword>
<keyword evidence="2" id="KW-0238">DNA-binding</keyword>
<dbReference type="GO" id="GO:0008270">
    <property type="term" value="F:zinc ion binding"/>
    <property type="evidence" value="ECO:0007669"/>
    <property type="project" value="UniProtKB-KW"/>
</dbReference>
<evidence type="ECO:0000256" key="1">
    <source>
        <dbReference type="ARBA" id="ARBA00023015"/>
    </source>
</evidence>
<keyword evidence="4" id="KW-0863">Zinc-finger</keyword>
<keyword evidence="4" id="KW-0479">Metal-binding</keyword>
<evidence type="ECO:0000259" key="6">
    <source>
        <dbReference type="PROSITE" id="PS50114"/>
    </source>
</evidence>
<dbReference type="Proteomes" id="UP001386955">
    <property type="component" value="Unassembled WGS sequence"/>
</dbReference>
<gene>
    <name evidence="7" type="ORF">VNO78_03526</name>
</gene>
<dbReference type="GO" id="GO:0043565">
    <property type="term" value="F:sequence-specific DNA binding"/>
    <property type="evidence" value="ECO:0007669"/>
    <property type="project" value="InterPro"/>
</dbReference>
<proteinExistence type="predicted"/>
<dbReference type="PROSITE" id="PS50114">
    <property type="entry name" value="GATA_ZN_FINGER_2"/>
    <property type="match status" value="1"/>
</dbReference>
<feature type="region of interest" description="Disordered" evidence="5">
    <location>
        <begin position="58"/>
        <end position="91"/>
    </location>
</feature>
<organism evidence="7 8">
    <name type="scientific">Psophocarpus tetragonolobus</name>
    <name type="common">Winged bean</name>
    <name type="synonym">Dolichos tetragonolobus</name>
    <dbReference type="NCBI Taxonomy" id="3891"/>
    <lineage>
        <taxon>Eukaryota</taxon>
        <taxon>Viridiplantae</taxon>
        <taxon>Streptophyta</taxon>
        <taxon>Embryophyta</taxon>
        <taxon>Tracheophyta</taxon>
        <taxon>Spermatophyta</taxon>
        <taxon>Magnoliopsida</taxon>
        <taxon>eudicotyledons</taxon>
        <taxon>Gunneridae</taxon>
        <taxon>Pentapetalae</taxon>
        <taxon>rosids</taxon>
        <taxon>fabids</taxon>
        <taxon>Fabales</taxon>
        <taxon>Fabaceae</taxon>
        <taxon>Papilionoideae</taxon>
        <taxon>50 kb inversion clade</taxon>
        <taxon>NPAAA clade</taxon>
        <taxon>indigoferoid/millettioid clade</taxon>
        <taxon>Phaseoleae</taxon>
        <taxon>Psophocarpus</taxon>
    </lineage>
</organism>
<accession>A0AAN9XX11</accession>
<dbReference type="EMBL" id="JAYMYS010000001">
    <property type="protein sequence ID" value="KAK7412079.1"/>
    <property type="molecule type" value="Genomic_DNA"/>
</dbReference>
<name>A0AAN9XX11_PSOTE</name>
<evidence type="ECO:0000256" key="4">
    <source>
        <dbReference type="PROSITE-ProRule" id="PRU00094"/>
    </source>
</evidence>
<sequence>MVKKGPCSHCKINSTPLWRNGPADKPVLCNACGSRYKVKGHLDNYLPKNVHQQKNFRNVSEGGSHSNVEDQRSNHVPPTPNENNSNSTQDLCQISPQGGIISEIGYKISTKKRSPVMYRRMTSIERFQKQLVSLYRSEKKNEESLLVDNMNNFIPSNEIGLGVILLKTDNDSIDPKLMACFSIDTKAQYESSTNAP</sequence>
<dbReference type="Pfam" id="PF00320">
    <property type="entry name" value="GATA"/>
    <property type="match status" value="1"/>
</dbReference>
<evidence type="ECO:0000313" key="8">
    <source>
        <dbReference type="Proteomes" id="UP001386955"/>
    </source>
</evidence>
<reference evidence="7 8" key="1">
    <citation type="submission" date="2024-01" db="EMBL/GenBank/DDBJ databases">
        <title>The genomes of 5 underutilized Papilionoideae crops provide insights into root nodulation and disease resistanc.</title>
        <authorList>
            <person name="Jiang F."/>
        </authorList>
    </citation>
    <scope>NUCLEOTIDE SEQUENCE [LARGE SCALE GENOMIC DNA]</scope>
    <source>
        <strain evidence="7">DUOXIRENSHENG_FW03</strain>
        <tissue evidence="7">Leaves</tissue>
    </source>
</reference>
<keyword evidence="1" id="KW-0805">Transcription regulation</keyword>
<feature type="domain" description="GATA-type" evidence="6">
    <location>
        <begin position="7"/>
        <end position="54"/>
    </location>
</feature>
<evidence type="ECO:0000256" key="2">
    <source>
        <dbReference type="ARBA" id="ARBA00023125"/>
    </source>
</evidence>
<dbReference type="PANTHER" id="PTHR46855:SF21">
    <property type="entry name" value="GATA ZINC FINGER PROTEIN"/>
    <property type="match status" value="1"/>
</dbReference>
<dbReference type="Gene3D" id="3.30.50.10">
    <property type="entry name" value="Erythroid Transcription Factor GATA-1, subunit A"/>
    <property type="match status" value="1"/>
</dbReference>
<dbReference type="InterPro" id="IPR044589">
    <property type="entry name" value="GATA26/27"/>
</dbReference>
<evidence type="ECO:0000313" key="7">
    <source>
        <dbReference type="EMBL" id="KAK7412079.1"/>
    </source>
</evidence>
<protein>
    <recommendedName>
        <fullName evidence="6">GATA-type domain-containing protein</fullName>
    </recommendedName>
</protein>
<keyword evidence="3" id="KW-0804">Transcription</keyword>
<dbReference type="SUPFAM" id="SSF57716">
    <property type="entry name" value="Glucocorticoid receptor-like (DNA-binding domain)"/>
    <property type="match status" value="1"/>
</dbReference>
<evidence type="ECO:0000256" key="3">
    <source>
        <dbReference type="ARBA" id="ARBA00023163"/>
    </source>
</evidence>
<dbReference type="AlphaFoldDB" id="A0AAN9XX11"/>
<dbReference type="GO" id="GO:0006355">
    <property type="term" value="P:regulation of DNA-templated transcription"/>
    <property type="evidence" value="ECO:0007669"/>
    <property type="project" value="InterPro"/>
</dbReference>
<dbReference type="SMART" id="SM00401">
    <property type="entry name" value="ZnF_GATA"/>
    <property type="match status" value="1"/>
</dbReference>
<dbReference type="InterPro" id="IPR000679">
    <property type="entry name" value="Znf_GATA"/>
</dbReference>